<accession>A0AA37M6D9</accession>
<dbReference type="PANTHER" id="PTHR11941:SF54">
    <property type="entry name" value="ENOYL-COA HYDRATASE, MITOCHONDRIAL"/>
    <property type="match status" value="1"/>
</dbReference>
<dbReference type="Proteomes" id="UP001055286">
    <property type="component" value="Unassembled WGS sequence"/>
</dbReference>
<gene>
    <name evidence="4" type="primary">dpgD</name>
    <name evidence="4" type="ORF">MPEAHAMD_4632</name>
</gene>
<dbReference type="PROSITE" id="PS00166">
    <property type="entry name" value="ENOYL_COA_HYDRATASE"/>
    <property type="match status" value="1"/>
</dbReference>
<evidence type="ECO:0000256" key="2">
    <source>
        <dbReference type="ARBA" id="ARBA00023239"/>
    </source>
</evidence>
<reference evidence="4" key="1">
    <citation type="journal article" date="2016" name="Front. Microbiol.">
        <title>Genome Sequence of the Piezophilic, Mesophilic Sulfate-Reducing Bacterium Desulfovibrio indicus J2T.</title>
        <authorList>
            <person name="Cao J."/>
            <person name="Maignien L."/>
            <person name="Shao Z."/>
            <person name="Alain K."/>
            <person name="Jebbar M."/>
        </authorList>
    </citation>
    <scope>NUCLEOTIDE SEQUENCE</scope>
    <source>
        <strain evidence="4">JCM 32048</strain>
    </source>
</reference>
<comment type="similarity">
    <text evidence="1 3">Belongs to the enoyl-CoA hydratase/isomerase family.</text>
</comment>
<name>A0AA37M6D9_9HYPH</name>
<dbReference type="RefSeq" id="WP_099903457.1">
    <property type="nucleotide sequence ID" value="NZ_BPQJ01000025.1"/>
</dbReference>
<dbReference type="PANTHER" id="PTHR11941">
    <property type="entry name" value="ENOYL-COA HYDRATASE-RELATED"/>
    <property type="match status" value="1"/>
</dbReference>
<reference evidence="4" key="2">
    <citation type="submission" date="2021-08" db="EMBL/GenBank/DDBJ databases">
        <authorList>
            <person name="Tani A."/>
            <person name="Ola A."/>
            <person name="Ogura Y."/>
            <person name="Katsura K."/>
            <person name="Hayashi T."/>
        </authorList>
    </citation>
    <scope>NUCLEOTIDE SEQUENCE</scope>
    <source>
        <strain evidence="4">JCM 32048</strain>
    </source>
</reference>
<dbReference type="GO" id="GO:0006635">
    <property type="term" value="P:fatty acid beta-oxidation"/>
    <property type="evidence" value="ECO:0007669"/>
    <property type="project" value="TreeGrafter"/>
</dbReference>
<dbReference type="GO" id="GO:0016829">
    <property type="term" value="F:lyase activity"/>
    <property type="evidence" value="ECO:0007669"/>
    <property type="project" value="UniProtKB-KW"/>
</dbReference>
<evidence type="ECO:0000256" key="3">
    <source>
        <dbReference type="RuleBase" id="RU003707"/>
    </source>
</evidence>
<dbReference type="InterPro" id="IPR014748">
    <property type="entry name" value="Enoyl-CoA_hydra_C"/>
</dbReference>
<dbReference type="AlphaFoldDB" id="A0AA37M6D9"/>
<dbReference type="Gene3D" id="3.90.226.10">
    <property type="entry name" value="2-enoyl-CoA Hydratase, Chain A, domain 1"/>
    <property type="match status" value="1"/>
</dbReference>
<dbReference type="InterPro" id="IPR001753">
    <property type="entry name" value="Enoyl-CoA_hydra/iso"/>
</dbReference>
<comment type="caution">
    <text evidence="4">The sequence shown here is derived from an EMBL/GenBank/DDBJ whole genome shotgun (WGS) entry which is preliminary data.</text>
</comment>
<organism evidence="4 5">
    <name type="scientific">Methylobacterium frigidaeris</name>
    <dbReference type="NCBI Taxonomy" id="2038277"/>
    <lineage>
        <taxon>Bacteria</taxon>
        <taxon>Pseudomonadati</taxon>
        <taxon>Pseudomonadota</taxon>
        <taxon>Alphaproteobacteria</taxon>
        <taxon>Hyphomicrobiales</taxon>
        <taxon>Methylobacteriaceae</taxon>
        <taxon>Methylobacterium</taxon>
    </lineage>
</organism>
<dbReference type="InterPro" id="IPR018376">
    <property type="entry name" value="Enoyl-CoA_hyd/isom_CS"/>
</dbReference>
<proteinExistence type="inferred from homology"/>
<evidence type="ECO:0000313" key="4">
    <source>
        <dbReference type="EMBL" id="GJD64450.1"/>
    </source>
</evidence>
<sequence>MRARPYEFITVAHEGRLTLLTIDRPAAFNALNAAAHEEMAAAFDAFAADDDQWVAIVTGAGKAFCAGHDLKQQAAGGGLVTPSTGFGGLTARFDLTKPVIAAVNGVAMGGGFELALACDVVVASSTAVFALPEPKVGLAALAGGMQRLPRAIGTKRAMALMLTGRQVPAREGLDLGFVTEVVEGDPLPAARAFAAEILACSPMSVRATKEAVLRGLDVPLEQALGEQWDYPAMRRMLASEDAVEGPAAFAAKRPPVWAGR</sequence>
<dbReference type="SUPFAM" id="SSF52096">
    <property type="entry name" value="ClpP/crotonase"/>
    <property type="match status" value="1"/>
</dbReference>
<protein>
    <submittedName>
        <fullName evidence="4">Enoyl-CoA-hydratase</fullName>
    </submittedName>
</protein>
<keyword evidence="2" id="KW-0456">Lyase</keyword>
<dbReference type="Gene3D" id="1.10.12.10">
    <property type="entry name" value="Lyase 2-enoyl-coa Hydratase, Chain A, domain 2"/>
    <property type="match status" value="1"/>
</dbReference>
<evidence type="ECO:0000313" key="5">
    <source>
        <dbReference type="Proteomes" id="UP001055286"/>
    </source>
</evidence>
<keyword evidence="5" id="KW-1185">Reference proteome</keyword>
<dbReference type="CDD" id="cd06558">
    <property type="entry name" value="crotonase-like"/>
    <property type="match status" value="1"/>
</dbReference>
<dbReference type="Pfam" id="PF00378">
    <property type="entry name" value="ECH_1"/>
    <property type="match status" value="1"/>
</dbReference>
<dbReference type="FunFam" id="3.90.226.10:FF:000009">
    <property type="entry name" value="Carnitinyl-CoA dehydratase"/>
    <property type="match status" value="1"/>
</dbReference>
<dbReference type="InterPro" id="IPR029045">
    <property type="entry name" value="ClpP/crotonase-like_dom_sf"/>
</dbReference>
<dbReference type="EMBL" id="BPQJ01000025">
    <property type="protein sequence ID" value="GJD64450.1"/>
    <property type="molecule type" value="Genomic_DNA"/>
</dbReference>
<evidence type="ECO:0000256" key="1">
    <source>
        <dbReference type="ARBA" id="ARBA00005254"/>
    </source>
</evidence>